<name>A0A182RPN7_ANOFN</name>
<feature type="region of interest" description="Disordered" evidence="1">
    <location>
        <begin position="503"/>
        <end position="550"/>
    </location>
</feature>
<feature type="compositionally biased region" description="Basic and acidic residues" evidence="1">
    <location>
        <begin position="42"/>
        <end position="52"/>
    </location>
</feature>
<dbReference type="EnsemblMetazoa" id="AFUN008220-RA">
    <property type="protein sequence ID" value="AFUN008220-PA"/>
    <property type="gene ID" value="AFUN008220"/>
</dbReference>
<feature type="compositionally biased region" description="Basic residues" evidence="1">
    <location>
        <begin position="424"/>
        <end position="435"/>
    </location>
</feature>
<sequence length="1211" mass="134507">MRSTDNKNFKMPSTVANIFTVDSDSSSSVITSARRSSRRSRKDINGRKDVENCNKPTDVRQGTNASQIQSVAKNDIIDKHTSSERNNLTATETNSYVTRRTIPRRTTSTRKHESLVGNRSSNKNIVPDDPHSIIHLDESSIGTKSIAEIVDLTKTCSSNDVIMQASEAAAVSKPRRTSRRISMKLTDSHENSNSLRTASKRKSDNAIAGQDMGVSPPKQALNAALEHSAPVADSSQTSPASEAVTLPTTVRRSINTGTLSTNHSLDKLDNDAFKVLIVSIKRVALPLTETELKSLKYEDKTQNNRLSLRPSSRIKRHPNTGIKVERDTLNRARSTMAKPKIVISSPIVEVPESPPAVAERKRLSHSYLSVSNTARGQVDQFKKPNPTTHPPLPQLIEDEHEDNDDVYEFLSSSQNGDATETKKTTRKPKEKKVRKAAVPSVQNKRQASASKRQPKPVRPKQVNPFGCNNKALLSGIKKLGGGPVKQPATVNYKINLEIPKTPPVASTPVSAEAELPYDDPPASVEVSRSSHPTMDSIKTAKPSFPLTSTPSHRIGMVGGFNAISTQKPASPWRLQDDILLPQTSHTYRTNEMLPSYESFATENNNIGTFVTERRKSPNEGTKSIVPAQEGAPESTMTEQSSEGIVSDKDLREIEQMYTELKATSDMSQKLIKAMRMSKKHPTSAQQNHTMRLACLKLKKWHDRSMKSFNRSMRIISNIQRTTERSAFRPLACPSPLSLEQQRTLNNFNSSTDHFRSMIDQLQLAINDSDVENRPPLTGPLESADTELQGNGKGPVTVLNEVTKSKTSKDVIILPDRGAKGKRNPLMALNVVPLPQRDSPLMSPLAKNPTTGPNNIRRDSMKDATIGENNTRRELQYDKENGFMNVTDVPDVTDKPAQKDIAEVSAITPELPELPEPPIDSVVEINDETTRHECDQNDENAHNSTESIQNSRNYFGFDAGDSVNERSEAQVTLPMPLNISHETLQRRLQNMKQLLPKRPIFRKQLKQQNRSSGPTRFPATKLRVFGSPSKRPNTLREFVASTPRPAGGRSSAEPATAPSKSLLTMDVEVPDVSAIEPLVEPAAVGQNDHDAQTNNEPEVVLFDTPDRPAWLNNSAHQRTYARVPRRKKKNIYLANLGLDDDSEDDENVSDGDPQELSSDSEADEAKRKKKANKRKARRRQPVRVEQTEAFKEFVDNFNSMCEEVERYELIVE</sequence>
<feature type="compositionally biased region" description="Polar residues" evidence="1">
    <location>
        <begin position="440"/>
        <end position="451"/>
    </location>
</feature>
<feature type="region of interest" description="Disordered" evidence="1">
    <location>
        <begin position="170"/>
        <end position="216"/>
    </location>
</feature>
<feature type="compositionally biased region" description="Basic residues" evidence="1">
    <location>
        <begin position="173"/>
        <end position="182"/>
    </location>
</feature>
<feature type="region of interest" description="Disordered" evidence="1">
    <location>
        <begin position="410"/>
        <end position="465"/>
    </location>
</feature>
<dbReference type="VEuPathDB" id="VectorBase:AFUN008220"/>
<dbReference type="VEuPathDB" id="VectorBase:AFUN2_004705"/>
<evidence type="ECO:0008006" key="3">
    <source>
        <dbReference type="Google" id="ProtNLM"/>
    </source>
</evidence>
<dbReference type="AlphaFoldDB" id="A0A182RPN7"/>
<feature type="compositionally biased region" description="Basic residues" evidence="1">
    <location>
        <begin position="1166"/>
        <end position="1180"/>
    </location>
</feature>
<feature type="compositionally biased region" description="Acidic residues" evidence="1">
    <location>
        <begin position="1137"/>
        <end position="1161"/>
    </location>
</feature>
<feature type="region of interest" description="Disordered" evidence="1">
    <location>
        <begin position="1135"/>
        <end position="1184"/>
    </location>
</feature>
<organism evidence="2">
    <name type="scientific">Anopheles funestus</name>
    <name type="common">African malaria mosquito</name>
    <dbReference type="NCBI Taxonomy" id="62324"/>
    <lineage>
        <taxon>Eukaryota</taxon>
        <taxon>Metazoa</taxon>
        <taxon>Ecdysozoa</taxon>
        <taxon>Arthropoda</taxon>
        <taxon>Hexapoda</taxon>
        <taxon>Insecta</taxon>
        <taxon>Pterygota</taxon>
        <taxon>Neoptera</taxon>
        <taxon>Endopterygota</taxon>
        <taxon>Diptera</taxon>
        <taxon>Nematocera</taxon>
        <taxon>Culicoidea</taxon>
        <taxon>Culicidae</taxon>
        <taxon>Anophelinae</taxon>
        <taxon>Anopheles</taxon>
    </lineage>
</organism>
<feature type="region of interest" description="Disordered" evidence="1">
    <location>
        <begin position="769"/>
        <end position="794"/>
    </location>
</feature>
<feature type="region of interest" description="Disordered" evidence="1">
    <location>
        <begin position="368"/>
        <end position="396"/>
    </location>
</feature>
<proteinExistence type="predicted"/>
<reference evidence="2" key="1">
    <citation type="submission" date="2020-05" db="UniProtKB">
        <authorList>
            <consortium name="EnsemblMetazoa"/>
        </authorList>
    </citation>
    <scope>IDENTIFICATION</scope>
    <source>
        <strain evidence="2">FUMOZ</strain>
    </source>
</reference>
<evidence type="ECO:0000313" key="2">
    <source>
        <dbReference type="EnsemblMetazoa" id="AFUN008220-PA"/>
    </source>
</evidence>
<feature type="region of interest" description="Disordered" evidence="1">
    <location>
        <begin position="613"/>
        <end position="643"/>
    </location>
</feature>
<evidence type="ECO:0000256" key="1">
    <source>
        <dbReference type="SAM" id="MobiDB-lite"/>
    </source>
</evidence>
<feature type="compositionally biased region" description="Polar residues" evidence="1">
    <location>
        <begin position="60"/>
        <end position="69"/>
    </location>
</feature>
<feature type="compositionally biased region" description="Polar residues" evidence="1">
    <location>
        <begin position="634"/>
        <end position="643"/>
    </location>
</feature>
<feature type="region of interest" description="Disordered" evidence="1">
    <location>
        <begin position="837"/>
        <end position="859"/>
    </location>
</feature>
<feature type="region of interest" description="Disordered" evidence="1">
    <location>
        <begin position="1003"/>
        <end position="1060"/>
    </location>
</feature>
<protein>
    <recommendedName>
        <fullName evidence="3">Protein dalmatian</fullName>
    </recommendedName>
</protein>
<feature type="region of interest" description="Disordered" evidence="1">
    <location>
        <begin position="23"/>
        <end position="69"/>
    </location>
</feature>
<feature type="compositionally biased region" description="Low complexity" evidence="1">
    <location>
        <begin position="23"/>
        <end position="34"/>
    </location>
</feature>
<feature type="region of interest" description="Disordered" evidence="1">
    <location>
        <begin position="105"/>
        <end position="131"/>
    </location>
</feature>
<accession>A0A182RPN7</accession>